<evidence type="ECO:0000256" key="1">
    <source>
        <dbReference type="ARBA" id="ARBA00004255"/>
    </source>
</evidence>
<organism evidence="5 6">
    <name type="scientific">Microbispora oryzae</name>
    <dbReference type="NCBI Taxonomy" id="2806554"/>
    <lineage>
        <taxon>Bacteria</taxon>
        <taxon>Bacillati</taxon>
        <taxon>Actinomycetota</taxon>
        <taxon>Actinomycetes</taxon>
        <taxon>Streptosporangiales</taxon>
        <taxon>Streptosporangiaceae</taxon>
        <taxon>Microbispora</taxon>
    </lineage>
</organism>
<dbReference type="InterPro" id="IPR008628">
    <property type="entry name" value="GPP34-like"/>
</dbReference>
<keyword evidence="4" id="KW-0472">Membrane</keyword>
<comment type="caution">
    <text evidence="5">The sequence shown here is derived from an EMBL/GenBank/DDBJ whole genome shotgun (WGS) entry which is preliminary data.</text>
</comment>
<dbReference type="GO" id="GO:0005737">
    <property type="term" value="C:cytoplasm"/>
    <property type="evidence" value="ECO:0007669"/>
    <property type="project" value="UniProtKB-ARBA"/>
</dbReference>
<dbReference type="AlphaFoldDB" id="A0A941AHL9"/>
<sequence>MTDADLAEAPLANDLYFVMHDDRSGRMRLHPRLTALGLAAAIVGELLLPRRITVVRVAGQGRIGLLDTTPTGDPLTQAALDHMVAEPAHPLQTWLQFLARTACADVAARMTAAGLLNPPTRWVRRHVPVDPNTAILPVARLNLAMQRGEPLGVRNVVLLGLLDVTGVAQFVLWSRDPRYLTDAVAALPAPLAELIAQTAAAVGSAVISRR</sequence>
<protein>
    <submittedName>
        <fullName evidence="5">GPP34 family phosphoprotein</fullName>
    </submittedName>
</protein>
<evidence type="ECO:0000256" key="2">
    <source>
        <dbReference type="ARBA" id="ARBA00023034"/>
    </source>
</evidence>
<dbReference type="RefSeq" id="WP_210155515.1">
    <property type="nucleotide sequence ID" value="NZ_JAFCNB010000004.1"/>
</dbReference>
<keyword evidence="3" id="KW-0446">Lipid-binding</keyword>
<name>A0A941AHL9_9ACTN</name>
<dbReference type="InterPro" id="IPR038261">
    <property type="entry name" value="GPP34-like_sf"/>
</dbReference>
<dbReference type="GO" id="GO:0012505">
    <property type="term" value="C:endomembrane system"/>
    <property type="evidence" value="ECO:0007669"/>
    <property type="project" value="UniProtKB-ARBA"/>
</dbReference>
<keyword evidence="6" id="KW-1185">Reference proteome</keyword>
<keyword evidence="2" id="KW-0333">Golgi apparatus</keyword>
<dbReference type="Pfam" id="PF05719">
    <property type="entry name" value="GPP34"/>
    <property type="match status" value="1"/>
</dbReference>
<reference evidence="5" key="1">
    <citation type="submission" date="2021-02" db="EMBL/GenBank/DDBJ databases">
        <title>Draft genome sequence of Microbispora sp. RL4-1S isolated from rice leaves in Thailand.</title>
        <authorList>
            <person name="Muangham S."/>
            <person name="Duangmal K."/>
        </authorList>
    </citation>
    <scope>NUCLEOTIDE SEQUENCE</scope>
    <source>
        <strain evidence="5">RL4-1S</strain>
    </source>
</reference>
<dbReference type="GO" id="GO:0070273">
    <property type="term" value="F:phosphatidylinositol-4-phosphate binding"/>
    <property type="evidence" value="ECO:0007669"/>
    <property type="project" value="InterPro"/>
</dbReference>
<dbReference type="EMBL" id="JAFCNB010000004">
    <property type="protein sequence ID" value="MBP2704231.1"/>
    <property type="molecule type" value="Genomic_DNA"/>
</dbReference>
<comment type="subcellular location">
    <subcellularLocation>
        <location evidence="1">Golgi apparatus membrane</location>
        <topology evidence="1">Peripheral membrane protein</topology>
        <orientation evidence="1">Cytoplasmic side</orientation>
    </subcellularLocation>
</comment>
<evidence type="ECO:0000313" key="5">
    <source>
        <dbReference type="EMBL" id="MBP2704231.1"/>
    </source>
</evidence>
<evidence type="ECO:0000256" key="4">
    <source>
        <dbReference type="ARBA" id="ARBA00023136"/>
    </source>
</evidence>
<evidence type="ECO:0000313" key="6">
    <source>
        <dbReference type="Proteomes" id="UP000674234"/>
    </source>
</evidence>
<accession>A0A941AHL9</accession>
<proteinExistence type="predicted"/>
<dbReference type="Gene3D" id="1.10.3630.10">
    <property type="entry name" value="yeast vps74-n-term truncation variant domain like"/>
    <property type="match status" value="1"/>
</dbReference>
<gene>
    <name evidence="5" type="ORF">JOL79_10455</name>
</gene>
<evidence type="ECO:0000256" key="3">
    <source>
        <dbReference type="ARBA" id="ARBA00023121"/>
    </source>
</evidence>
<dbReference type="Proteomes" id="UP000674234">
    <property type="component" value="Unassembled WGS sequence"/>
</dbReference>